<dbReference type="EMBL" id="BAAFJT010000039">
    <property type="protein sequence ID" value="GAB0202375.1"/>
    <property type="molecule type" value="Genomic_DNA"/>
</dbReference>
<keyword evidence="3" id="KW-1185">Reference proteome</keyword>
<dbReference type="PROSITE" id="PS50234">
    <property type="entry name" value="VWFA"/>
    <property type="match status" value="1"/>
</dbReference>
<comment type="caution">
    <text evidence="2">The sequence shown here is derived from an EMBL/GenBank/DDBJ whole genome shotgun (WGS) entry which is preliminary data.</text>
</comment>
<gene>
    <name evidence="2" type="ORF">GRJ2_002703100</name>
</gene>
<dbReference type="SUPFAM" id="SSF53300">
    <property type="entry name" value="vWA-like"/>
    <property type="match status" value="1"/>
</dbReference>
<dbReference type="InterPro" id="IPR036465">
    <property type="entry name" value="vWFA_dom_sf"/>
</dbReference>
<sequence>MASAAPAGNGVGVVIVAALVAGNTTHMGMALARDGDVTIACGPGLTRECDRNVYTSGLCLLLDPQLKPQKVLAPGYQGCLPGMVDLVFLFDGSNSMSSEQFGAIRDFMVDVMEKLENTSIHGLWGLWGL</sequence>
<dbReference type="InterPro" id="IPR002035">
    <property type="entry name" value="VWF_A"/>
</dbReference>
<dbReference type="Proteomes" id="UP001623348">
    <property type="component" value="Unassembled WGS sequence"/>
</dbReference>
<name>A0ABC9XX93_GRUJA</name>
<accession>A0ABC9XX93</accession>
<evidence type="ECO:0000313" key="2">
    <source>
        <dbReference type="EMBL" id="GAB0202375.1"/>
    </source>
</evidence>
<feature type="domain" description="VWFA" evidence="1">
    <location>
        <begin position="85"/>
        <end position="129"/>
    </location>
</feature>
<protein>
    <submittedName>
        <fullName evidence="2">Integrin alpha-L-like</fullName>
    </submittedName>
</protein>
<dbReference type="Pfam" id="PF00092">
    <property type="entry name" value="VWA"/>
    <property type="match status" value="1"/>
</dbReference>
<evidence type="ECO:0000313" key="3">
    <source>
        <dbReference type="Proteomes" id="UP001623348"/>
    </source>
</evidence>
<evidence type="ECO:0000259" key="1">
    <source>
        <dbReference type="PROSITE" id="PS50234"/>
    </source>
</evidence>
<dbReference type="AlphaFoldDB" id="A0ABC9XX93"/>
<proteinExistence type="predicted"/>
<dbReference type="Gene3D" id="3.40.50.410">
    <property type="entry name" value="von Willebrand factor, type A domain"/>
    <property type="match status" value="1"/>
</dbReference>
<reference evidence="2 3" key="1">
    <citation type="submission" date="2024-06" db="EMBL/GenBank/DDBJ databases">
        <title>The draft genome of Grus japonensis, version 3.</title>
        <authorList>
            <person name="Nabeshima K."/>
            <person name="Suzuki S."/>
            <person name="Onuma M."/>
        </authorList>
    </citation>
    <scope>NUCLEOTIDE SEQUENCE [LARGE SCALE GENOMIC DNA]</scope>
    <source>
        <strain evidence="2 3">451A</strain>
    </source>
</reference>
<organism evidence="2 3">
    <name type="scientific">Grus japonensis</name>
    <name type="common">Japanese crane</name>
    <name type="synonym">Red-crowned crane</name>
    <dbReference type="NCBI Taxonomy" id="30415"/>
    <lineage>
        <taxon>Eukaryota</taxon>
        <taxon>Metazoa</taxon>
        <taxon>Chordata</taxon>
        <taxon>Craniata</taxon>
        <taxon>Vertebrata</taxon>
        <taxon>Euteleostomi</taxon>
        <taxon>Archelosauria</taxon>
        <taxon>Archosauria</taxon>
        <taxon>Dinosauria</taxon>
        <taxon>Saurischia</taxon>
        <taxon>Theropoda</taxon>
        <taxon>Coelurosauria</taxon>
        <taxon>Aves</taxon>
        <taxon>Neognathae</taxon>
        <taxon>Neoaves</taxon>
        <taxon>Gruiformes</taxon>
        <taxon>Gruidae</taxon>
        <taxon>Grus</taxon>
    </lineage>
</organism>